<accession>A0ABW1SV81</accession>
<feature type="compositionally biased region" description="Pro residues" evidence="1">
    <location>
        <begin position="359"/>
        <end position="368"/>
    </location>
</feature>
<reference evidence="4" key="1">
    <citation type="journal article" date="2019" name="Int. J. Syst. Evol. Microbiol.">
        <title>The Global Catalogue of Microorganisms (GCM) 10K type strain sequencing project: providing services to taxonomists for standard genome sequencing and annotation.</title>
        <authorList>
            <consortium name="The Broad Institute Genomics Platform"/>
            <consortium name="The Broad Institute Genome Sequencing Center for Infectious Disease"/>
            <person name="Wu L."/>
            <person name="Ma J."/>
        </authorList>
    </citation>
    <scope>NUCLEOTIDE SEQUENCE [LARGE SCALE GENOMIC DNA]</scope>
    <source>
        <strain evidence="4">CGMCC 4.7317</strain>
    </source>
</reference>
<dbReference type="InterPro" id="IPR046157">
    <property type="entry name" value="DUF6159"/>
</dbReference>
<feature type="transmembrane region" description="Helical" evidence="2">
    <location>
        <begin position="64"/>
        <end position="89"/>
    </location>
</feature>
<organism evidence="3 4">
    <name type="scientific">Longivirga aurantiaca</name>
    <dbReference type="NCBI Taxonomy" id="1837743"/>
    <lineage>
        <taxon>Bacteria</taxon>
        <taxon>Bacillati</taxon>
        <taxon>Actinomycetota</taxon>
        <taxon>Actinomycetes</taxon>
        <taxon>Sporichthyales</taxon>
        <taxon>Sporichthyaceae</taxon>
        <taxon>Longivirga</taxon>
    </lineage>
</organism>
<proteinExistence type="predicted"/>
<name>A0ABW1SV81_9ACTN</name>
<protein>
    <submittedName>
        <fullName evidence="3">DUF6159 family protein</fullName>
    </submittedName>
</protein>
<keyword evidence="2" id="KW-1133">Transmembrane helix</keyword>
<feature type="region of interest" description="Disordered" evidence="1">
    <location>
        <begin position="336"/>
        <end position="383"/>
    </location>
</feature>
<keyword evidence="4" id="KW-1185">Reference proteome</keyword>
<evidence type="ECO:0000256" key="2">
    <source>
        <dbReference type="SAM" id="Phobius"/>
    </source>
</evidence>
<evidence type="ECO:0000313" key="4">
    <source>
        <dbReference type="Proteomes" id="UP001596138"/>
    </source>
</evidence>
<feature type="transmembrane region" description="Helical" evidence="2">
    <location>
        <begin position="139"/>
        <end position="160"/>
    </location>
</feature>
<feature type="transmembrane region" description="Helical" evidence="2">
    <location>
        <begin position="226"/>
        <end position="249"/>
    </location>
</feature>
<dbReference type="Pfam" id="PF19656">
    <property type="entry name" value="DUF6159"/>
    <property type="match status" value="1"/>
</dbReference>
<evidence type="ECO:0000256" key="1">
    <source>
        <dbReference type="SAM" id="MobiDB-lite"/>
    </source>
</evidence>
<dbReference type="EMBL" id="JBHSTI010000002">
    <property type="protein sequence ID" value="MFC6236293.1"/>
    <property type="molecule type" value="Genomic_DNA"/>
</dbReference>
<feature type="transmembrane region" description="Helical" evidence="2">
    <location>
        <begin position="193"/>
        <end position="214"/>
    </location>
</feature>
<keyword evidence="2" id="KW-0472">Membrane</keyword>
<dbReference type="Proteomes" id="UP001596138">
    <property type="component" value="Unassembled WGS sequence"/>
</dbReference>
<dbReference type="RefSeq" id="WP_386763341.1">
    <property type="nucleotide sequence ID" value="NZ_JBHSTI010000002.1"/>
</dbReference>
<evidence type="ECO:0000313" key="3">
    <source>
        <dbReference type="EMBL" id="MFC6236293.1"/>
    </source>
</evidence>
<keyword evidence="2" id="KW-0812">Transmembrane</keyword>
<feature type="transmembrane region" description="Helical" evidence="2">
    <location>
        <begin position="24"/>
        <end position="52"/>
    </location>
</feature>
<sequence length="383" mass="40088">MATTLAGKPLVEASWALLKRDPSIIALLVVGSLAASVAFALVALPLYAVFGLPTDGRGDWSSVIVYALALFASTLVSTFFLGAVVAAAMQRADGGDPTFRSALAAAWERRAQLIAWAALSTVVGVALRQLERFGIAGQIVRLLAGVGWAVATWFAIPVIMAEGTMPFETIRRSGNVLTSKFGSNVRATIRLGIVYVLLWLAVLAVGLMGLFAFVDGVRKHEGLTTGLGLVMIVVALVGGFVVMACWQATSVYLRTVLYRYAAGLPTPGVGTWVLPPLLGGPDPAYAGDAPTWTFAMTEADTRFVPPHPFDTPTPADPRFAVPASYVAPAAPEQGGYLAPPPYVPPQATDVLPADDAPEPAQPAPPTAGPWPGSGVFLPTDPRT</sequence>
<gene>
    <name evidence="3" type="ORF">ACFQGU_00265</name>
</gene>
<comment type="caution">
    <text evidence="3">The sequence shown here is derived from an EMBL/GenBank/DDBJ whole genome shotgun (WGS) entry which is preliminary data.</text>
</comment>